<dbReference type="PANTHER" id="PTHR10357">
    <property type="entry name" value="ALPHA-AMYLASE FAMILY MEMBER"/>
    <property type="match status" value="1"/>
</dbReference>
<dbReference type="Gene3D" id="3.20.20.80">
    <property type="entry name" value="Glycosidases"/>
    <property type="match status" value="1"/>
</dbReference>
<dbReference type="GO" id="GO:0005975">
    <property type="term" value="P:carbohydrate metabolic process"/>
    <property type="evidence" value="ECO:0007669"/>
    <property type="project" value="InterPro"/>
</dbReference>
<organism evidence="2 3">
    <name type="scientific">Gryllotalpicola protaetiae</name>
    <dbReference type="NCBI Taxonomy" id="2419771"/>
    <lineage>
        <taxon>Bacteria</taxon>
        <taxon>Bacillati</taxon>
        <taxon>Actinomycetota</taxon>
        <taxon>Actinomycetes</taxon>
        <taxon>Micrococcales</taxon>
        <taxon>Microbacteriaceae</taxon>
        <taxon>Gryllotalpicola</taxon>
    </lineage>
</organism>
<dbReference type="OrthoDB" id="9043248at2"/>
<sequence>MSVPMNTPLYGRRGVERREALTQPLSRKLASVKRLAAGWPGSGAGIARGMGTAHWPPQGLVYGVDPSRFQDSTGDGIGDLAGVTGRLDHVAALGADWLWLLPIYPSLRRDNGYDIDDHEHIDPRFGTAGDFAALVEGCHRRGIRLMLDLVIHHTSERHRWFQAARRDRKSRAGDYYIWADEPIDSPDDRPVFPGEEDSVWTFDDEAEAWYHHQFYGFQPDLNVANEDVFEEIVRIATSWLRRGVDGFRIDAAMPAVQPKPTEGTGVDPGRFYDRLRSRLAEVRDDVVLVAEADAAPAELAVLVDHHRIDAVLDFTLNNSIFLGLARGQAAPLHAALEGLDRSVPASARLNFVRNVDELDLDQLADDERDEVLEEFGGSRAALLYGRGLRRGWAPMMGDARRFRMTLSMLLALPGVPLMMYGQELGIGDDLSVEGRDACRPVMQWSAARGGGFTRADNAPLILPAQRDGPFDFHHVNARAQATEPDSPLALTRRLTALRGELGLAARPVRRHVLPGAPSVLALSAGGFLTLHNLGREPAEVFEAYGAKPLLAERWNGHRLGPYGFAWLGR</sequence>
<proteinExistence type="predicted"/>
<dbReference type="AlphaFoldDB" id="A0A387C1H6"/>
<accession>A0A387C1H6</accession>
<evidence type="ECO:0000313" key="2">
    <source>
        <dbReference type="EMBL" id="AYG04371.1"/>
    </source>
</evidence>
<dbReference type="Gene3D" id="3.90.400.10">
    <property type="entry name" value="Oligo-1,6-glucosidase, Domain 2"/>
    <property type="match status" value="1"/>
</dbReference>
<dbReference type="InterPro" id="IPR017853">
    <property type="entry name" value="GH"/>
</dbReference>
<dbReference type="EMBL" id="CP032624">
    <property type="protein sequence ID" value="AYG04371.1"/>
    <property type="molecule type" value="Genomic_DNA"/>
</dbReference>
<name>A0A387C1H6_9MICO</name>
<feature type="domain" description="Glycosyl hydrolase family 13 catalytic" evidence="1">
    <location>
        <begin position="63"/>
        <end position="454"/>
    </location>
</feature>
<gene>
    <name evidence="2" type="ORF">D7I44_13095</name>
</gene>
<dbReference type="InterPro" id="IPR045857">
    <property type="entry name" value="O16G_dom_2"/>
</dbReference>
<protein>
    <recommendedName>
        <fullName evidence="1">Glycosyl hydrolase family 13 catalytic domain-containing protein</fullName>
    </recommendedName>
</protein>
<dbReference type="Proteomes" id="UP000275069">
    <property type="component" value="Chromosome"/>
</dbReference>
<dbReference type="PANTHER" id="PTHR10357:SF219">
    <property type="entry name" value="MALTOSE ALPHA-D-GLUCOSYLTRANSFERASE"/>
    <property type="match status" value="1"/>
</dbReference>
<dbReference type="InterPro" id="IPR006047">
    <property type="entry name" value="GH13_cat_dom"/>
</dbReference>
<keyword evidence="3" id="KW-1185">Reference proteome</keyword>
<dbReference type="KEGG" id="gry:D7I44_13095"/>
<dbReference type="SMART" id="SM00642">
    <property type="entry name" value="Aamy"/>
    <property type="match status" value="1"/>
</dbReference>
<dbReference type="SUPFAM" id="SSF51445">
    <property type="entry name" value="(Trans)glycosidases"/>
    <property type="match status" value="1"/>
</dbReference>
<evidence type="ECO:0000313" key="3">
    <source>
        <dbReference type="Proteomes" id="UP000275069"/>
    </source>
</evidence>
<reference evidence="2 3" key="1">
    <citation type="submission" date="2018-09" db="EMBL/GenBank/DDBJ databases">
        <title>Genome sequencing of strain 2DFW10M-5.</title>
        <authorList>
            <person name="Heo J."/>
            <person name="Kim S.-J."/>
            <person name="Kwon S.-W."/>
        </authorList>
    </citation>
    <scope>NUCLEOTIDE SEQUENCE [LARGE SCALE GENOMIC DNA]</scope>
    <source>
        <strain evidence="2 3">2DFW10M-5</strain>
    </source>
</reference>
<evidence type="ECO:0000259" key="1">
    <source>
        <dbReference type="SMART" id="SM00642"/>
    </source>
</evidence>
<dbReference type="Pfam" id="PF00128">
    <property type="entry name" value="Alpha-amylase"/>
    <property type="match status" value="2"/>
</dbReference>